<dbReference type="GO" id="GO:0004637">
    <property type="term" value="F:phosphoribosylamine-glycine ligase activity"/>
    <property type="evidence" value="ECO:0007669"/>
    <property type="project" value="UniProtKB-EC"/>
</dbReference>
<comment type="similarity">
    <text evidence="7">Belongs to the GARS family.</text>
</comment>
<dbReference type="InterPro" id="IPR013815">
    <property type="entry name" value="ATP_grasp_subdomain_1"/>
</dbReference>
<dbReference type="SUPFAM" id="SSF51246">
    <property type="entry name" value="Rudiment single hybrid motif"/>
    <property type="match status" value="1"/>
</dbReference>
<dbReference type="GO" id="GO:0009113">
    <property type="term" value="P:purine nucleobase biosynthetic process"/>
    <property type="evidence" value="ECO:0007669"/>
    <property type="project" value="InterPro"/>
</dbReference>
<dbReference type="NCBIfam" id="TIGR00877">
    <property type="entry name" value="purD"/>
    <property type="match status" value="1"/>
</dbReference>
<dbReference type="InterPro" id="IPR011054">
    <property type="entry name" value="Rudment_hybrid_motif"/>
</dbReference>
<evidence type="ECO:0000256" key="3">
    <source>
        <dbReference type="ARBA" id="ARBA00022598"/>
    </source>
</evidence>
<reference evidence="11" key="1">
    <citation type="submission" date="2018-05" db="EMBL/GenBank/DDBJ databases">
        <authorList>
            <person name="Lanie J.A."/>
            <person name="Ng W.-L."/>
            <person name="Kazmierczak K.M."/>
            <person name="Andrzejewski T.M."/>
            <person name="Davidsen T.M."/>
            <person name="Wayne K.J."/>
            <person name="Tettelin H."/>
            <person name="Glass J.I."/>
            <person name="Rusch D."/>
            <person name="Podicherti R."/>
            <person name="Tsui H.-C.T."/>
            <person name="Winkler M.E."/>
        </authorList>
    </citation>
    <scope>NUCLEOTIDE SEQUENCE</scope>
</reference>
<dbReference type="InterPro" id="IPR020560">
    <property type="entry name" value="PRibGlycinamide_synth_C-dom"/>
</dbReference>
<evidence type="ECO:0000256" key="7">
    <source>
        <dbReference type="ARBA" id="ARBA00038345"/>
    </source>
</evidence>
<keyword evidence="4" id="KW-0547">Nucleotide-binding</keyword>
<dbReference type="SMART" id="SM01209">
    <property type="entry name" value="GARS_A"/>
    <property type="match status" value="1"/>
</dbReference>
<protein>
    <recommendedName>
        <fullName evidence="2">phosphoribosylamine--glycine ligase</fullName>
        <ecNumber evidence="2">6.3.4.13</ecNumber>
    </recommendedName>
    <alternativeName>
        <fullName evidence="8">Glycinamide ribonucleotide synthetase</fullName>
    </alternativeName>
    <alternativeName>
        <fullName evidence="9">Phosphoribosylglycinamide synthetase</fullName>
    </alternativeName>
</protein>
<keyword evidence="6" id="KW-0067">ATP-binding</keyword>
<dbReference type="PROSITE" id="PS50975">
    <property type="entry name" value="ATP_GRASP"/>
    <property type="match status" value="1"/>
</dbReference>
<accession>A0A382PZY1</accession>
<dbReference type="AlphaFoldDB" id="A0A382PZY1"/>
<comment type="pathway">
    <text evidence="1">Purine metabolism; IMP biosynthesis via de novo pathway; N(1)-(5-phospho-D-ribosyl)glycinamide from 5-phospho-alpha-D-ribose 1-diphosphate: step 2/2.</text>
</comment>
<evidence type="ECO:0000256" key="6">
    <source>
        <dbReference type="ARBA" id="ARBA00022840"/>
    </source>
</evidence>
<name>A0A382PZY1_9ZZZZ</name>
<feature type="non-terminal residue" evidence="11">
    <location>
        <position position="337"/>
    </location>
</feature>
<dbReference type="GO" id="GO:0046872">
    <property type="term" value="F:metal ion binding"/>
    <property type="evidence" value="ECO:0007669"/>
    <property type="project" value="InterPro"/>
</dbReference>
<dbReference type="Gene3D" id="3.90.600.10">
    <property type="entry name" value="Phosphoribosylglycinamide synthetase, C-terminal domain"/>
    <property type="match status" value="1"/>
</dbReference>
<dbReference type="Gene3D" id="3.30.1490.20">
    <property type="entry name" value="ATP-grasp fold, A domain"/>
    <property type="match status" value="1"/>
</dbReference>
<dbReference type="GO" id="GO:0005524">
    <property type="term" value="F:ATP binding"/>
    <property type="evidence" value="ECO:0007669"/>
    <property type="project" value="UniProtKB-KW"/>
</dbReference>
<sequence>INCFGPSATAAQLEGSKDYSKAFMHKYQIPTADYSSFENIEEAKRYIEGKTYPLVIKADGLAAGKGVVIAENLESTIKTIDDFMDKETYGQAGKKIIIEEFLVGQELSFIVMVNGKEFLPLATSQDHKTIGEGDIGLNTGGMGAFSPVPFVNKILNEKILNKVIIPTVNGLHNEGIHYRGFLYAGLMIDENLEPKVLEYNCRFGDPETQPIMMRLNSDLIDLINMSFKGGIDKFPIKWNPDTALGVVMSSKGYPEQYETGHEISGLSEFNNAKNLKVFHSGTALDNDKILTNGGRVLCVTALGADIKTSKALAYSAVSKINWEGCYCRKDIGFRVIK</sequence>
<feature type="non-terminal residue" evidence="11">
    <location>
        <position position="1"/>
    </location>
</feature>
<evidence type="ECO:0000256" key="2">
    <source>
        <dbReference type="ARBA" id="ARBA00013255"/>
    </source>
</evidence>
<dbReference type="EMBL" id="UINC01111015">
    <property type="protein sequence ID" value="SVC78913.1"/>
    <property type="molecule type" value="Genomic_DNA"/>
</dbReference>
<dbReference type="UniPathway" id="UPA00074">
    <property type="reaction ID" value="UER00125"/>
</dbReference>
<dbReference type="InterPro" id="IPR000115">
    <property type="entry name" value="PRibGlycinamide_synth"/>
</dbReference>
<evidence type="ECO:0000256" key="8">
    <source>
        <dbReference type="ARBA" id="ARBA00042242"/>
    </source>
</evidence>
<evidence type="ECO:0000256" key="9">
    <source>
        <dbReference type="ARBA" id="ARBA00042864"/>
    </source>
</evidence>
<dbReference type="EC" id="6.3.4.13" evidence="2"/>
<dbReference type="PANTHER" id="PTHR43472:SF1">
    <property type="entry name" value="PHOSPHORIBOSYLAMINE--GLYCINE LIGASE, CHLOROPLASTIC"/>
    <property type="match status" value="1"/>
</dbReference>
<dbReference type="FunFam" id="3.90.600.10:FF:000001">
    <property type="entry name" value="Trifunctional purine biosynthetic protein adenosine-3"/>
    <property type="match status" value="1"/>
</dbReference>
<evidence type="ECO:0000259" key="10">
    <source>
        <dbReference type="PROSITE" id="PS50975"/>
    </source>
</evidence>
<gene>
    <name evidence="11" type="ORF">METZ01_LOCUS331767</name>
</gene>
<evidence type="ECO:0000256" key="1">
    <source>
        <dbReference type="ARBA" id="ARBA00005174"/>
    </source>
</evidence>
<dbReference type="PANTHER" id="PTHR43472">
    <property type="entry name" value="PHOSPHORIBOSYLAMINE--GLYCINE LIGASE"/>
    <property type="match status" value="1"/>
</dbReference>
<feature type="domain" description="ATP-grasp" evidence="10">
    <location>
        <begin position="21"/>
        <end position="228"/>
    </location>
</feature>
<dbReference type="FunFam" id="3.30.1490.20:FF:000006">
    <property type="entry name" value="phosphoribosylamine--glycine ligase, chloroplastic-like"/>
    <property type="match status" value="1"/>
</dbReference>
<evidence type="ECO:0000256" key="5">
    <source>
        <dbReference type="ARBA" id="ARBA00022755"/>
    </source>
</evidence>
<dbReference type="PROSITE" id="PS00184">
    <property type="entry name" value="GARS"/>
    <property type="match status" value="1"/>
</dbReference>
<evidence type="ECO:0000313" key="11">
    <source>
        <dbReference type="EMBL" id="SVC78913.1"/>
    </source>
</evidence>
<dbReference type="GO" id="GO:0006189">
    <property type="term" value="P:'de novo' IMP biosynthetic process"/>
    <property type="evidence" value="ECO:0007669"/>
    <property type="project" value="UniProtKB-UniPathway"/>
</dbReference>
<dbReference type="InterPro" id="IPR020559">
    <property type="entry name" value="PRibGlycinamide_synth_CS"/>
</dbReference>
<evidence type="ECO:0000256" key="4">
    <source>
        <dbReference type="ARBA" id="ARBA00022741"/>
    </source>
</evidence>
<keyword evidence="5" id="KW-0658">Purine biosynthesis</keyword>
<organism evidence="11">
    <name type="scientific">marine metagenome</name>
    <dbReference type="NCBI Taxonomy" id="408172"/>
    <lineage>
        <taxon>unclassified sequences</taxon>
        <taxon>metagenomes</taxon>
        <taxon>ecological metagenomes</taxon>
    </lineage>
</organism>
<dbReference type="Pfam" id="PF01071">
    <property type="entry name" value="GARS_A"/>
    <property type="match status" value="1"/>
</dbReference>
<dbReference type="Gene3D" id="3.30.470.20">
    <property type="entry name" value="ATP-grasp fold, B domain"/>
    <property type="match status" value="1"/>
</dbReference>
<dbReference type="InterPro" id="IPR037123">
    <property type="entry name" value="PRibGlycinamide_synth_C_sf"/>
</dbReference>
<dbReference type="Pfam" id="PF02843">
    <property type="entry name" value="GARS_C"/>
    <property type="match status" value="1"/>
</dbReference>
<dbReference type="InterPro" id="IPR020561">
    <property type="entry name" value="PRibGlycinamid_synth_ATP-grasp"/>
</dbReference>
<dbReference type="InterPro" id="IPR011761">
    <property type="entry name" value="ATP-grasp"/>
</dbReference>
<proteinExistence type="inferred from homology"/>
<dbReference type="SUPFAM" id="SSF56059">
    <property type="entry name" value="Glutathione synthetase ATP-binding domain-like"/>
    <property type="match status" value="1"/>
</dbReference>
<keyword evidence="3" id="KW-0436">Ligase</keyword>
<dbReference type="SMART" id="SM01210">
    <property type="entry name" value="GARS_C"/>
    <property type="match status" value="1"/>
</dbReference>